<dbReference type="EMBL" id="HACA01013736">
    <property type="protein sequence ID" value="CDW31097.1"/>
    <property type="molecule type" value="Transcribed_RNA"/>
</dbReference>
<protein>
    <submittedName>
        <fullName evidence="1">Uncharacterized protein</fullName>
    </submittedName>
</protein>
<sequence length="60" mass="7194">VVLNELLLLKLFIKSTKYITSFLMLKYYLWTIIHHENKGSLYFHLSQPSNNKRHTSLTKK</sequence>
<reference evidence="1" key="1">
    <citation type="submission" date="2014-05" db="EMBL/GenBank/DDBJ databases">
        <authorList>
            <person name="Chronopoulou M."/>
        </authorList>
    </citation>
    <scope>NUCLEOTIDE SEQUENCE</scope>
    <source>
        <tissue evidence="1">Whole organism</tissue>
    </source>
</reference>
<evidence type="ECO:0000313" key="1">
    <source>
        <dbReference type="EMBL" id="CDW31097.1"/>
    </source>
</evidence>
<feature type="non-terminal residue" evidence="1">
    <location>
        <position position="1"/>
    </location>
</feature>
<dbReference type="AlphaFoldDB" id="A0A0K2TZG3"/>
<name>A0A0K2TZG3_LEPSM</name>
<proteinExistence type="predicted"/>
<accession>A0A0K2TZG3</accession>
<organism evidence="1">
    <name type="scientific">Lepeophtheirus salmonis</name>
    <name type="common">Salmon louse</name>
    <name type="synonym">Caligus salmonis</name>
    <dbReference type="NCBI Taxonomy" id="72036"/>
    <lineage>
        <taxon>Eukaryota</taxon>
        <taxon>Metazoa</taxon>
        <taxon>Ecdysozoa</taxon>
        <taxon>Arthropoda</taxon>
        <taxon>Crustacea</taxon>
        <taxon>Multicrustacea</taxon>
        <taxon>Hexanauplia</taxon>
        <taxon>Copepoda</taxon>
        <taxon>Siphonostomatoida</taxon>
        <taxon>Caligidae</taxon>
        <taxon>Lepeophtheirus</taxon>
    </lineage>
</organism>